<evidence type="ECO:0008006" key="4">
    <source>
        <dbReference type="Google" id="ProtNLM"/>
    </source>
</evidence>
<gene>
    <name evidence="2" type="ordered locus">Oweho_2165</name>
</gene>
<dbReference type="AlphaFoldDB" id="G8R472"/>
<dbReference type="KEGG" id="oho:Oweho_2165"/>
<keyword evidence="3" id="KW-1185">Reference proteome</keyword>
<evidence type="ECO:0000256" key="1">
    <source>
        <dbReference type="SAM" id="SignalP"/>
    </source>
</evidence>
<accession>G8R472</accession>
<proteinExistence type="predicted"/>
<dbReference type="HOGENOM" id="CLU_034925_2_0_10"/>
<dbReference type="PATRIC" id="fig|926562.3.peg.2183"/>
<dbReference type="STRING" id="926562.Oweho_2165"/>
<dbReference type="RefSeq" id="WP_014202488.1">
    <property type="nucleotide sequence ID" value="NC_016599.1"/>
</dbReference>
<keyword evidence="1" id="KW-0732">Signal</keyword>
<feature type="signal peptide" evidence="1">
    <location>
        <begin position="1"/>
        <end position="23"/>
    </location>
</feature>
<dbReference type="PANTHER" id="PTHR41339">
    <property type="entry name" value="LIPL48"/>
    <property type="match status" value="1"/>
</dbReference>
<organism evidence="2 3">
    <name type="scientific">Owenweeksia hongkongensis (strain DSM 17368 / CIP 108786 / JCM 12287 / NRRL B-23963 / UST20020801)</name>
    <dbReference type="NCBI Taxonomy" id="926562"/>
    <lineage>
        <taxon>Bacteria</taxon>
        <taxon>Pseudomonadati</taxon>
        <taxon>Bacteroidota</taxon>
        <taxon>Flavobacteriia</taxon>
        <taxon>Flavobacteriales</taxon>
        <taxon>Owenweeksiaceae</taxon>
        <taxon>Owenweeksia</taxon>
    </lineage>
</organism>
<sequence length="399" mass="41044">MKKIKSIVMFSAFAAAFTLTSCGEDDKQTTTPAVDTELSGVISENKTLTSDKVWYLDGRVTVSGATLTIEPGTVIKANPGAGAISSALVIARDGKIMANGTASEPIIFTTIADDIASGDVISPNMDAENNGLWGGVIILGNAPISASATEVQIEGIPTSDQNGLYGGTEPAHSSGEFTYVSIRHGGTNIGSGNEINGLTLGGVGSGTTIHHIEVVANQDDGIEWFGGTVSVSDVLIWNSGDDGLDTDQDWLGTCENFVVITPNGGSAFELDGPEGPAATGTHWFKNGTVYAGENIDHLVDWDSETNAALENVYFYGLASGYAATADFSPFESFGGDMSGATSNIQVTINGGTLADLFEGSVPTEVTEVAEGANTVGANSGEFAGWTWAAASGELSKIGQ</sequence>
<dbReference type="EMBL" id="CP003156">
    <property type="protein sequence ID" value="AEV33139.1"/>
    <property type="molecule type" value="Genomic_DNA"/>
</dbReference>
<dbReference type="eggNOG" id="COG3291">
    <property type="taxonomic scope" value="Bacteria"/>
</dbReference>
<evidence type="ECO:0000313" key="2">
    <source>
        <dbReference type="EMBL" id="AEV33139.1"/>
    </source>
</evidence>
<dbReference type="OrthoDB" id="1521716at2"/>
<dbReference type="PROSITE" id="PS51257">
    <property type="entry name" value="PROKAR_LIPOPROTEIN"/>
    <property type="match status" value="1"/>
</dbReference>
<feature type="chain" id="PRO_5003515488" description="Lipoprotein" evidence="1">
    <location>
        <begin position="24"/>
        <end position="399"/>
    </location>
</feature>
<protein>
    <recommendedName>
        <fullName evidence="4">Lipoprotein</fullName>
    </recommendedName>
</protein>
<evidence type="ECO:0000313" key="3">
    <source>
        <dbReference type="Proteomes" id="UP000005631"/>
    </source>
</evidence>
<dbReference type="Proteomes" id="UP000005631">
    <property type="component" value="Chromosome"/>
</dbReference>
<reference evidence="2 3" key="1">
    <citation type="journal article" date="2012" name="Stand. Genomic Sci.">
        <title>Genome sequence of the orange-pigmented seawater bacterium Owenweeksia hongkongensis type strain (UST20020801(T)).</title>
        <authorList>
            <person name="Riedel T."/>
            <person name="Held B."/>
            <person name="Nolan M."/>
            <person name="Lucas S."/>
            <person name="Lapidus A."/>
            <person name="Tice H."/>
            <person name="Del Rio T.G."/>
            <person name="Cheng J.F."/>
            <person name="Han C."/>
            <person name="Tapia R."/>
            <person name="Goodwin L.A."/>
            <person name="Pitluck S."/>
            <person name="Liolios K."/>
            <person name="Mavromatis K."/>
            <person name="Pagani I."/>
            <person name="Ivanova N."/>
            <person name="Mikhailova N."/>
            <person name="Pati A."/>
            <person name="Chen A."/>
            <person name="Palaniappan K."/>
            <person name="Rohde M."/>
            <person name="Tindall B.J."/>
            <person name="Detter J.C."/>
            <person name="Goker M."/>
            <person name="Woyke T."/>
            <person name="Bristow J."/>
            <person name="Eisen J.A."/>
            <person name="Markowitz V."/>
            <person name="Hugenholtz P."/>
            <person name="Klenk H.P."/>
            <person name="Kyrpides N.C."/>
        </authorList>
    </citation>
    <scope>NUCLEOTIDE SEQUENCE</scope>
    <source>
        <strain evidence="3">DSM 17368 / JCM 12287 / NRRL B-23963</strain>
    </source>
</reference>
<dbReference type="PANTHER" id="PTHR41339:SF1">
    <property type="entry name" value="SECRETED PROTEIN"/>
    <property type="match status" value="1"/>
</dbReference>
<name>G8R472_OWEHD</name>